<organism evidence="1 2">
    <name type="scientific">Mycolicibacterium smegmatis (strain ATCC 700084 / mc(2)155)</name>
    <name type="common">Mycobacterium smegmatis</name>
    <dbReference type="NCBI Taxonomy" id="246196"/>
    <lineage>
        <taxon>Bacteria</taxon>
        <taxon>Bacillati</taxon>
        <taxon>Actinomycetota</taxon>
        <taxon>Actinomycetes</taxon>
        <taxon>Mycobacteriales</taxon>
        <taxon>Mycobacteriaceae</taxon>
        <taxon>Mycolicibacterium</taxon>
    </lineage>
</organism>
<evidence type="ECO:0000313" key="2">
    <source>
        <dbReference type="Proteomes" id="UP000000757"/>
    </source>
</evidence>
<name>A0QW46_MYCS2</name>
<protein>
    <submittedName>
        <fullName evidence="1">Uncharacterized protein</fullName>
    </submittedName>
</protein>
<dbReference type="PaxDb" id="246196-MSMEI_2732"/>
<accession>A0QW46</accession>
<dbReference type="PATRIC" id="fig|246196.19.peg.2771"/>
<proteinExistence type="predicted"/>
<keyword evidence="2" id="KW-1185">Reference proteome</keyword>
<dbReference type="eggNOG" id="ENOG50324JQ">
    <property type="taxonomic scope" value="Bacteria"/>
</dbReference>
<dbReference type="Proteomes" id="UP000000757">
    <property type="component" value="Chromosome"/>
</dbReference>
<dbReference type="EMBL" id="CP000480">
    <property type="protein sequence ID" value="ABK70722.1"/>
    <property type="molecule type" value="Genomic_DNA"/>
</dbReference>
<dbReference type="STRING" id="246196.MSMEG_2803"/>
<gene>
    <name evidence="1" type="ordered locus">MSMEG_2803</name>
</gene>
<sequence>MKPPGQQGNTCPSIAGFCFLKRHRGDVLGSKLSGCAWGHEGVGGFGQ</sequence>
<evidence type="ECO:0000313" key="1">
    <source>
        <dbReference type="EMBL" id="ABK70722.1"/>
    </source>
</evidence>
<dbReference type="KEGG" id="msm:MSMEG_2803"/>
<reference evidence="1 2" key="1">
    <citation type="submission" date="2006-10" db="EMBL/GenBank/DDBJ databases">
        <authorList>
            <person name="Fleischmann R.D."/>
            <person name="Dodson R.J."/>
            <person name="Haft D.H."/>
            <person name="Merkel J.S."/>
            <person name="Nelson W.C."/>
            <person name="Fraser C.M."/>
        </authorList>
    </citation>
    <scope>NUCLEOTIDE SEQUENCE [LARGE SCALE GENOMIC DNA]</scope>
    <source>
        <strain evidence="2">ATCC 700084 / mc(2)155</strain>
    </source>
</reference>
<dbReference type="AlphaFoldDB" id="A0QW46"/>